<feature type="chain" id="PRO_5037953377" evidence="1">
    <location>
        <begin position="19"/>
        <end position="53"/>
    </location>
</feature>
<gene>
    <name evidence="2" type="ORF">SAMN04487940_10411</name>
</gene>
<keyword evidence="1" id="KW-0732">Signal</keyword>
<feature type="signal peptide" evidence="1">
    <location>
        <begin position="1"/>
        <end position="18"/>
    </location>
</feature>
<proteinExistence type="predicted"/>
<accession>A0A975W8R3</accession>
<name>A0A975W8R3_9RHOB</name>
<comment type="caution">
    <text evidence="2">The sequence shown here is derived from an EMBL/GenBank/DDBJ whole genome shotgun (WGS) entry which is preliminary data.</text>
</comment>
<evidence type="ECO:0000313" key="3">
    <source>
        <dbReference type="Proteomes" id="UP000182932"/>
    </source>
</evidence>
<evidence type="ECO:0000313" key="2">
    <source>
        <dbReference type="EMBL" id="SEJ19180.1"/>
    </source>
</evidence>
<dbReference type="EMBL" id="FNYY01000004">
    <property type="protein sequence ID" value="SEJ19180.1"/>
    <property type="molecule type" value="Genomic_DNA"/>
</dbReference>
<sequence>MSKLSVIYLGLCAAVLTAGLAVQSVQGGATPSQTGFSENTLRAVIDATGQGPH</sequence>
<dbReference type="GeneID" id="80821441"/>
<keyword evidence="3" id="KW-1185">Reference proteome</keyword>
<dbReference type="Proteomes" id="UP000182932">
    <property type="component" value="Unassembled WGS sequence"/>
</dbReference>
<dbReference type="AlphaFoldDB" id="A0A975W8R3"/>
<evidence type="ECO:0000256" key="1">
    <source>
        <dbReference type="SAM" id="SignalP"/>
    </source>
</evidence>
<reference evidence="2 3" key="1">
    <citation type="submission" date="2016-10" db="EMBL/GenBank/DDBJ databases">
        <authorList>
            <person name="Varghese N."/>
            <person name="Submissions S."/>
        </authorList>
    </citation>
    <scope>NUCLEOTIDE SEQUENCE [LARGE SCALE GENOMIC DNA]</scope>
    <source>
        <strain evidence="2 3">FF3</strain>
    </source>
</reference>
<protein>
    <submittedName>
        <fullName evidence="2">Uncharacterized protein</fullName>
    </submittedName>
</protein>
<organism evidence="2 3">
    <name type="scientific">Marinovum algicola</name>
    <dbReference type="NCBI Taxonomy" id="42444"/>
    <lineage>
        <taxon>Bacteria</taxon>
        <taxon>Pseudomonadati</taxon>
        <taxon>Pseudomonadota</taxon>
        <taxon>Alphaproteobacteria</taxon>
        <taxon>Rhodobacterales</taxon>
        <taxon>Roseobacteraceae</taxon>
        <taxon>Marinovum</taxon>
    </lineage>
</organism>
<dbReference type="RefSeq" id="WP_158499046.1">
    <property type="nucleotide sequence ID" value="NZ_CATLQZ010000013.1"/>
</dbReference>